<dbReference type="InterPro" id="IPR019791">
    <property type="entry name" value="Haem_peroxidase_animal"/>
</dbReference>
<dbReference type="STRING" id="39966.A0A369J5S2"/>
<keyword evidence="9" id="KW-1185">Reference proteome</keyword>
<name>A0A369J5S2_HYPMA</name>
<dbReference type="OrthoDB" id="823504at2759"/>
<dbReference type="Gene3D" id="1.10.630.10">
    <property type="entry name" value="Cytochrome P450"/>
    <property type="match status" value="1"/>
</dbReference>
<protein>
    <submittedName>
        <fullName evidence="8">Psi-producing oxygenase A</fullName>
    </submittedName>
</protein>
<dbReference type="CDD" id="cd09817">
    <property type="entry name" value="linoleate_diol_synthase_like"/>
    <property type="match status" value="1"/>
</dbReference>
<dbReference type="GO" id="GO:0016705">
    <property type="term" value="F:oxidoreductase activity, acting on paired donors, with incorporation or reduction of molecular oxygen"/>
    <property type="evidence" value="ECO:0007669"/>
    <property type="project" value="InterPro"/>
</dbReference>
<evidence type="ECO:0000256" key="4">
    <source>
        <dbReference type="ARBA" id="ARBA00023002"/>
    </source>
</evidence>
<dbReference type="PANTHER" id="PTHR11903">
    <property type="entry name" value="PROSTAGLANDIN G/H SYNTHASE"/>
    <property type="match status" value="1"/>
</dbReference>
<dbReference type="InParanoid" id="A0A369J5S2"/>
<dbReference type="Gene3D" id="1.10.640.10">
    <property type="entry name" value="Haem peroxidase domain superfamily, animal type"/>
    <property type="match status" value="1"/>
</dbReference>
<evidence type="ECO:0000313" key="9">
    <source>
        <dbReference type="Proteomes" id="UP000076154"/>
    </source>
</evidence>
<dbReference type="GO" id="GO:0051213">
    <property type="term" value="F:dioxygenase activity"/>
    <property type="evidence" value="ECO:0007669"/>
    <property type="project" value="UniProtKB-KW"/>
</dbReference>
<dbReference type="GO" id="GO:0005506">
    <property type="term" value="F:iron ion binding"/>
    <property type="evidence" value="ECO:0007669"/>
    <property type="project" value="InterPro"/>
</dbReference>
<sequence>MSDIGPVKALTIGSDAVHLARRPPPIAPTGYYDWQVSNDPASYRHGHSQVTNLVNRAQTLIAKGVFRPDQRHIDAFRDVQENPSSIDDRKGTFPMALGVLARLDPHSDLTRRMNDFVIDKLYNTVDHPPASYLGPVHSFRQADGGGNNLHTPDLGRGGTPYARSVQGKEGLPATSLPDPGLIFDTILRKNGHQNHPGRMSSLIFAFASIMTHSLFRTDQKDLHINNASSYLDLSPLYGDNQEAQDKVRNKALGRGLLHPDVFSENRLMFLPAATSVLLVLFSRNHNYIAEKILKINERQLWSDPPPDDAGKRALQDEQIFQTAKLINCGHFMGTIMGNYVAGFIGAGEGVNWNMNAFDPIDTKDRVVERGLGNHISVEFNILYRWHATMSEADEKWTEDVFNQVFSGKPFDQLTTKDIATIAEYFSDIPTNPIERTFFGLKRGPDGKFSDDDLAHILHTATENPAGSFGGHGTPGVLHLVEIMGIQQARQWGVCTMNEFREFLGLRRFETFEEWNPDPEIASAARRIYGHINNLELYTGLQAESTMPLMIGSRFACGYTMTHGVLGDAIALVHGDRFFTTDFSSTHLTTWGFHDCQRDMNNGAMGGQIPRLLHHHLPRHFPWNSVHSLFPLYMPQHMKASLMRQGLDTKYTFDRPMSIPVPKVLNTVIGIKTVFGDPLRFKAMYKDRGQGSISMFYDQHATDTEMVLQALFSDKQSSGDHAAWFAASLKAKIHERSWRYPNVPGKHVDIVRDVINIVSVHFAADKLTGVRLKTTTNPSGFYTENELYDMLTIIFTYAYFTPPVQYMSLKLSTETLSVGLITKSLIEISPSLSPSFLSSLAVRVSSLIWPPRHKPCYPFLNRLVATGRPLDEMLDDVLGITTGASVGIAHAAVNVIDFYFDEARRKEKEHIIELVNQHDSQSIGLLHGYIREAMRLKPPLPGLWREALVNADVPQGPGLPALHIKAGDRIWGSFRNAHLNPLDFPDPLTVDLHRPLLSYHLIGTGVKNDLWMMYSQQTLTEVVKAVFKLKNVRRAAGNAGKLTGFTEIIHDTERDFHIQRNGTATPWPGSMHIVYDE</sequence>
<keyword evidence="4" id="KW-0560">Oxidoreductase</keyword>
<keyword evidence="3" id="KW-0223">Dioxygenase</keyword>
<accession>A0A369J5S2</accession>
<dbReference type="PROSITE" id="PS50292">
    <property type="entry name" value="PEROXIDASE_3"/>
    <property type="match status" value="1"/>
</dbReference>
<comment type="caution">
    <text evidence="8">The sequence shown here is derived from an EMBL/GenBank/DDBJ whole genome shotgun (WGS) entry which is preliminary data.</text>
</comment>
<feature type="region of interest" description="Disordered" evidence="7">
    <location>
        <begin position="149"/>
        <end position="173"/>
    </location>
</feature>
<dbReference type="Proteomes" id="UP000076154">
    <property type="component" value="Unassembled WGS sequence"/>
</dbReference>
<dbReference type="InterPro" id="IPR034812">
    <property type="entry name" value="Ppo-like_N"/>
</dbReference>
<dbReference type="EMBL" id="LUEZ02000113">
    <property type="protein sequence ID" value="RDB17409.1"/>
    <property type="molecule type" value="Genomic_DNA"/>
</dbReference>
<keyword evidence="5 6" id="KW-0408">Iron</keyword>
<feature type="binding site" description="axial binding residue" evidence="6">
    <location>
        <position position="386"/>
    </location>
    <ligand>
        <name>heme b</name>
        <dbReference type="ChEBI" id="CHEBI:60344"/>
    </ligand>
    <ligandPart>
        <name>Fe</name>
        <dbReference type="ChEBI" id="CHEBI:18248"/>
    </ligandPart>
</feature>
<dbReference type="InterPro" id="IPR037120">
    <property type="entry name" value="Haem_peroxidase_sf_animal"/>
</dbReference>
<keyword evidence="2 6" id="KW-0479">Metal-binding</keyword>
<dbReference type="PANTHER" id="PTHR11903:SF37">
    <property type="entry name" value="PSI-PRODUCING OXYGENASE A"/>
    <property type="match status" value="1"/>
</dbReference>
<dbReference type="Pfam" id="PF03098">
    <property type="entry name" value="An_peroxidase"/>
    <property type="match status" value="1"/>
</dbReference>
<dbReference type="InterPro" id="IPR036396">
    <property type="entry name" value="Cyt_P450_sf"/>
</dbReference>
<evidence type="ECO:0000256" key="1">
    <source>
        <dbReference type="ARBA" id="ARBA00022617"/>
    </source>
</evidence>
<dbReference type="GO" id="GO:0006979">
    <property type="term" value="P:response to oxidative stress"/>
    <property type="evidence" value="ECO:0007669"/>
    <property type="project" value="InterPro"/>
</dbReference>
<dbReference type="GO" id="GO:0004497">
    <property type="term" value="F:monooxygenase activity"/>
    <property type="evidence" value="ECO:0007669"/>
    <property type="project" value="InterPro"/>
</dbReference>
<keyword evidence="1 6" id="KW-0349">Heme</keyword>
<evidence type="ECO:0000256" key="3">
    <source>
        <dbReference type="ARBA" id="ARBA00022964"/>
    </source>
</evidence>
<dbReference type="InterPro" id="IPR010255">
    <property type="entry name" value="Haem_peroxidase_sf"/>
</dbReference>
<dbReference type="GO" id="GO:0004601">
    <property type="term" value="F:peroxidase activity"/>
    <property type="evidence" value="ECO:0007669"/>
    <property type="project" value="InterPro"/>
</dbReference>
<evidence type="ECO:0000256" key="6">
    <source>
        <dbReference type="PIRSR" id="PIRSR619791-2"/>
    </source>
</evidence>
<dbReference type="InterPro" id="IPR050783">
    <property type="entry name" value="Oxylipin_biosynth_metab"/>
</dbReference>
<reference evidence="8" key="1">
    <citation type="submission" date="2018-04" db="EMBL/GenBank/DDBJ databases">
        <title>Whole genome sequencing of Hypsizygus marmoreus.</title>
        <authorList>
            <person name="Choi I.-G."/>
            <person name="Min B."/>
            <person name="Kim J.-G."/>
            <person name="Kim S."/>
            <person name="Oh Y.-L."/>
            <person name="Kong W.-S."/>
            <person name="Park H."/>
            <person name="Jeong J."/>
            <person name="Song E.-S."/>
        </authorList>
    </citation>
    <scope>NUCLEOTIDE SEQUENCE [LARGE SCALE GENOMIC DNA]</scope>
    <source>
        <strain evidence="8">51987-8</strain>
    </source>
</reference>
<dbReference type="GO" id="GO:0006631">
    <property type="term" value="P:fatty acid metabolic process"/>
    <property type="evidence" value="ECO:0007669"/>
    <property type="project" value="UniProtKB-ARBA"/>
</dbReference>
<dbReference type="PRINTS" id="PR00457">
    <property type="entry name" value="ANPEROXIDASE"/>
</dbReference>
<dbReference type="AlphaFoldDB" id="A0A369J5S2"/>
<proteinExistence type="predicted"/>
<organism evidence="8 9">
    <name type="scientific">Hypsizygus marmoreus</name>
    <name type="common">White beech mushroom</name>
    <name type="synonym">Agaricus marmoreus</name>
    <dbReference type="NCBI Taxonomy" id="39966"/>
    <lineage>
        <taxon>Eukaryota</taxon>
        <taxon>Fungi</taxon>
        <taxon>Dikarya</taxon>
        <taxon>Basidiomycota</taxon>
        <taxon>Agaricomycotina</taxon>
        <taxon>Agaricomycetes</taxon>
        <taxon>Agaricomycetidae</taxon>
        <taxon>Agaricales</taxon>
        <taxon>Tricholomatineae</taxon>
        <taxon>Lyophyllaceae</taxon>
        <taxon>Hypsizygus</taxon>
    </lineage>
</organism>
<evidence type="ECO:0000313" key="8">
    <source>
        <dbReference type="EMBL" id="RDB17409.1"/>
    </source>
</evidence>
<dbReference type="SUPFAM" id="SSF48113">
    <property type="entry name" value="Heme-dependent peroxidases"/>
    <property type="match status" value="1"/>
</dbReference>
<dbReference type="GO" id="GO:0020037">
    <property type="term" value="F:heme binding"/>
    <property type="evidence" value="ECO:0007669"/>
    <property type="project" value="InterPro"/>
</dbReference>
<evidence type="ECO:0000256" key="7">
    <source>
        <dbReference type="SAM" id="MobiDB-lite"/>
    </source>
</evidence>
<evidence type="ECO:0000256" key="2">
    <source>
        <dbReference type="ARBA" id="ARBA00022723"/>
    </source>
</evidence>
<gene>
    <name evidence="8" type="primary">ppoA_1</name>
    <name evidence="8" type="ORF">Hypma_001753</name>
</gene>
<evidence type="ECO:0000256" key="5">
    <source>
        <dbReference type="ARBA" id="ARBA00023004"/>
    </source>
</evidence>
<dbReference type="SUPFAM" id="SSF48264">
    <property type="entry name" value="Cytochrome P450"/>
    <property type="match status" value="1"/>
</dbReference>